<keyword evidence="1" id="KW-1133">Transmembrane helix</keyword>
<organism evidence="2 3">
    <name type="scientific">Dendrobium thyrsiflorum</name>
    <name type="common">Pinecone-like raceme dendrobium</name>
    <name type="synonym">Orchid</name>
    <dbReference type="NCBI Taxonomy" id="117978"/>
    <lineage>
        <taxon>Eukaryota</taxon>
        <taxon>Viridiplantae</taxon>
        <taxon>Streptophyta</taxon>
        <taxon>Embryophyta</taxon>
        <taxon>Tracheophyta</taxon>
        <taxon>Spermatophyta</taxon>
        <taxon>Magnoliopsida</taxon>
        <taxon>Liliopsida</taxon>
        <taxon>Asparagales</taxon>
        <taxon>Orchidaceae</taxon>
        <taxon>Epidendroideae</taxon>
        <taxon>Malaxideae</taxon>
        <taxon>Dendrobiinae</taxon>
        <taxon>Dendrobium</taxon>
    </lineage>
</organism>
<reference evidence="2 3" key="1">
    <citation type="journal article" date="2024" name="Plant Biotechnol. J.">
        <title>Dendrobium thyrsiflorum genome and its molecular insights into genes involved in important horticultural traits.</title>
        <authorList>
            <person name="Chen B."/>
            <person name="Wang J.Y."/>
            <person name="Zheng P.J."/>
            <person name="Li K.L."/>
            <person name="Liang Y.M."/>
            <person name="Chen X.F."/>
            <person name="Zhang C."/>
            <person name="Zhao X."/>
            <person name="He X."/>
            <person name="Zhang G.Q."/>
            <person name="Liu Z.J."/>
            <person name="Xu Q."/>
        </authorList>
    </citation>
    <scope>NUCLEOTIDE SEQUENCE [LARGE SCALE GENOMIC DNA]</scope>
    <source>
        <strain evidence="2">GZMU011</strain>
    </source>
</reference>
<evidence type="ECO:0000313" key="3">
    <source>
        <dbReference type="Proteomes" id="UP001552299"/>
    </source>
</evidence>
<keyword evidence="1" id="KW-0472">Membrane</keyword>
<proteinExistence type="predicted"/>
<sequence length="92" mass="10721">MLNTFLLRPNLLQTYDFLDTSDLFSTKLENFFGFFIIACTVYHLWRERNNRSFSFSAQSTSAIVDAAILSIRGKTKNWKNVELLKQKFAGLF</sequence>
<keyword evidence="3" id="KW-1185">Reference proteome</keyword>
<dbReference type="AlphaFoldDB" id="A0ABD0VGI8"/>
<evidence type="ECO:0000256" key="1">
    <source>
        <dbReference type="SAM" id="Phobius"/>
    </source>
</evidence>
<dbReference type="EMBL" id="JANQDX010000005">
    <property type="protein sequence ID" value="KAL0924105.1"/>
    <property type="molecule type" value="Genomic_DNA"/>
</dbReference>
<gene>
    <name evidence="2" type="ORF">M5K25_004911</name>
</gene>
<feature type="transmembrane region" description="Helical" evidence="1">
    <location>
        <begin position="28"/>
        <end position="45"/>
    </location>
</feature>
<dbReference type="Proteomes" id="UP001552299">
    <property type="component" value="Unassembled WGS sequence"/>
</dbReference>
<comment type="caution">
    <text evidence="2">The sequence shown here is derived from an EMBL/GenBank/DDBJ whole genome shotgun (WGS) entry which is preliminary data.</text>
</comment>
<accession>A0ABD0VGI8</accession>
<name>A0ABD0VGI8_DENTH</name>
<keyword evidence="1" id="KW-0812">Transmembrane</keyword>
<evidence type="ECO:0000313" key="2">
    <source>
        <dbReference type="EMBL" id="KAL0924105.1"/>
    </source>
</evidence>
<protein>
    <submittedName>
        <fullName evidence="2">Uncharacterized protein</fullName>
    </submittedName>
</protein>